<evidence type="ECO:0000313" key="4">
    <source>
        <dbReference type="Proteomes" id="UP000007797"/>
    </source>
</evidence>
<dbReference type="GeneID" id="14865301"/>
<reference evidence="4" key="1">
    <citation type="journal article" date="2011" name="Genome Res.">
        <title>Phylogeny-wide analysis of social amoeba genomes highlights ancient origins for complex intercellular communication.</title>
        <authorList>
            <person name="Heidel A.J."/>
            <person name="Lawal H.M."/>
            <person name="Felder M."/>
            <person name="Schilde C."/>
            <person name="Helps N.R."/>
            <person name="Tunggal B."/>
            <person name="Rivero F."/>
            <person name="John U."/>
            <person name="Schleicher M."/>
            <person name="Eichinger L."/>
            <person name="Platzer M."/>
            <person name="Noegel A.A."/>
            <person name="Schaap P."/>
            <person name="Gloeckner G."/>
        </authorList>
    </citation>
    <scope>NUCLEOTIDE SEQUENCE [LARGE SCALE GENOMIC DNA]</scope>
    <source>
        <strain evidence="4">SH3</strain>
    </source>
</reference>
<dbReference type="PANTHER" id="PTHR47219:SF15">
    <property type="entry name" value="TBC1 DOMAIN FAMILY MEMBER 12 ISOFORM X1"/>
    <property type="match status" value="1"/>
</dbReference>
<feature type="region of interest" description="Disordered" evidence="1">
    <location>
        <begin position="1"/>
        <end position="137"/>
    </location>
</feature>
<organism evidence="3 4">
    <name type="scientific">Cavenderia fasciculata</name>
    <name type="common">Slime mold</name>
    <name type="synonym">Dictyostelium fasciculatum</name>
    <dbReference type="NCBI Taxonomy" id="261658"/>
    <lineage>
        <taxon>Eukaryota</taxon>
        <taxon>Amoebozoa</taxon>
        <taxon>Evosea</taxon>
        <taxon>Eumycetozoa</taxon>
        <taxon>Dictyostelia</taxon>
        <taxon>Acytosteliales</taxon>
        <taxon>Cavenderiaceae</taxon>
        <taxon>Cavenderia</taxon>
    </lineage>
</organism>
<dbReference type="InterPro" id="IPR050302">
    <property type="entry name" value="Rab_GAP_TBC_domain"/>
</dbReference>
<evidence type="ECO:0000259" key="2">
    <source>
        <dbReference type="PROSITE" id="PS50086"/>
    </source>
</evidence>
<dbReference type="Pfam" id="PF00566">
    <property type="entry name" value="RabGAP-TBC"/>
    <property type="match status" value="1"/>
</dbReference>
<dbReference type="OMA" id="YLIQWWL"/>
<feature type="domain" description="Rab-GAP TBC" evidence="2">
    <location>
        <begin position="386"/>
        <end position="625"/>
    </location>
</feature>
<dbReference type="PANTHER" id="PTHR47219">
    <property type="entry name" value="RAB GTPASE-ACTIVATING PROTEIN 1-LIKE"/>
    <property type="match status" value="1"/>
</dbReference>
<dbReference type="Proteomes" id="UP000007797">
    <property type="component" value="Unassembled WGS sequence"/>
</dbReference>
<dbReference type="GO" id="GO:0005096">
    <property type="term" value="F:GTPase activator activity"/>
    <property type="evidence" value="ECO:0007669"/>
    <property type="project" value="TreeGrafter"/>
</dbReference>
<feature type="region of interest" description="Disordered" evidence="1">
    <location>
        <begin position="426"/>
        <end position="455"/>
    </location>
</feature>
<feature type="compositionally biased region" description="Low complexity" evidence="1">
    <location>
        <begin position="97"/>
        <end position="109"/>
    </location>
</feature>
<accession>F4QE00</accession>
<dbReference type="Gene3D" id="1.10.8.270">
    <property type="entry name" value="putative rabgap domain of human tbc1 domain family member 14 like domains"/>
    <property type="match status" value="1"/>
</dbReference>
<keyword evidence="4" id="KW-1185">Reference proteome</keyword>
<name>F4QE00_CACFS</name>
<evidence type="ECO:0000256" key="1">
    <source>
        <dbReference type="SAM" id="MobiDB-lite"/>
    </source>
</evidence>
<dbReference type="KEGG" id="dfa:DFA_11708"/>
<dbReference type="SMART" id="SM00164">
    <property type="entry name" value="TBC"/>
    <property type="match status" value="1"/>
</dbReference>
<feature type="compositionally biased region" description="Polar residues" evidence="1">
    <location>
        <begin position="57"/>
        <end position="86"/>
    </location>
</feature>
<feature type="compositionally biased region" description="Low complexity" evidence="1">
    <location>
        <begin position="427"/>
        <end position="450"/>
    </location>
</feature>
<feature type="compositionally biased region" description="Low complexity" evidence="1">
    <location>
        <begin position="9"/>
        <end position="23"/>
    </location>
</feature>
<feature type="compositionally biased region" description="Low complexity" evidence="1">
    <location>
        <begin position="32"/>
        <end position="48"/>
    </location>
</feature>
<sequence>MGVNESKQSSSSLTTSSSSSFSLPNTPRERNNSVSSINSSFSTNTTSSQRHHHSFSIHPSSNTIPSSTNHTNQLTSSHGSGSSLETATGGFGHGFESNTSSTSYDTTNSSHHHFDKLSPPRSPVSSISSSSSSSINKSQGGEYYYGGGGGIIGSSSGGSLGSTMEISPSTPRLEPEELMLFKLPILSPHIPIIKQDSLLDRIANIADKHHRPTLPMINVDPVERLLSSYGSYLKSTSHELGDKQESLNKKLKEMELLCSKGHQLMLKHVTLIKQTTNILPDINKLNQNIKETQMIMNNVLDTIERLTSILPNHDEELIEFSQSLQKSPINRPNFHFKEPSESNSILKNVTNIIKLKDKNSVWLDEIIPNMDKVRNTGRVKELARKGINDSIRGMVWQSAIGNKLNITLELYNELIEKSIFSTTLSEDQQNSLDQDQNQNNNNQQQQQQNQEVGGEEETYILPEDDLKSIKESIVYSFTMIEMDLPRTFTSLSLVNRESSEFRKQLKRVLNAYAVFDGHGYVQGMSYLASSFLLHMDEFQAFVCFANLLNNRFLQSLFQLNMREVDKYMKVFDKMFLYCLPKLHQHFEEIGLIPHYYLIQWWLTVFCQSLPLSVATRIWDAVVIEGNLFLFVAALGVLYHFRRQLEENNLEFCKNFLSNLPESLDPSGLFKSIENIDISYCSHTLATMEAAANHHEYELQSLSHNNDEGDGLDENSHHHSNEIYLDDEERDYSIGGGGHGNIFQRD</sequence>
<dbReference type="STRING" id="1054147.F4QE00"/>
<dbReference type="RefSeq" id="XP_004350655.1">
    <property type="nucleotide sequence ID" value="XM_004350604.1"/>
</dbReference>
<evidence type="ECO:0000313" key="3">
    <source>
        <dbReference type="EMBL" id="EGG13947.1"/>
    </source>
</evidence>
<dbReference type="Gene3D" id="1.10.10.750">
    <property type="entry name" value="Ypt/Rab-GAP domain of gyp1p, domain 1"/>
    <property type="match status" value="1"/>
</dbReference>
<dbReference type="InterPro" id="IPR035969">
    <property type="entry name" value="Rab-GAP_TBC_sf"/>
</dbReference>
<dbReference type="Gene3D" id="1.10.472.80">
    <property type="entry name" value="Ypt/Rab-GAP domain of gyp1p, domain 3"/>
    <property type="match status" value="1"/>
</dbReference>
<dbReference type="AlphaFoldDB" id="F4QE00"/>
<gene>
    <name evidence="3" type="ORF">DFA_11708</name>
</gene>
<feature type="compositionally biased region" description="Low complexity" evidence="1">
    <location>
        <begin position="123"/>
        <end position="134"/>
    </location>
</feature>
<protein>
    <recommendedName>
        <fullName evidence="2">Rab-GAP TBC domain-containing protein</fullName>
    </recommendedName>
</protein>
<dbReference type="PROSITE" id="PS50086">
    <property type="entry name" value="TBC_RABGAP"/>
    <property type="match status" value="1"/>
</dbReference>
<dbReference type="EMBL" id="GL883029">
    <property type="protein sequence ID" value="EGG13947.1"/>
    <property type="molecule type" value="Genomic_DNA"/>
</dbReference>
<dbReference type="SUPFAM" id="SSF47923">
    <property type="entry name" value="Ypt/Rab-GAP domain of gyp1p"/>
    <property type="match status" value="2"/>
</dbReference>
<dbReference type="InterPro" id="IPR000195">
    <property type="entry name" value="Rab-GAP-TBC_dom"/>
</dbReference>
<dbReference type="GO" id="GO:0031267">
    <property type="term" value="F:small GTPase binding"/>
    <property type="evidence" value="ECO:0007669"/>
    <property type="project" value="TreeGrafter"/>
</dbReference>
<proteinExistence type="predicted"/>
<dbReference type="OrthoDB" id="294251at2759"/>